<keyword evidence="2" id="KW-1185">Reference proteome</keyword>
<proteinExistence type="predicted"/>
<reference evidence="1" key="1">
    <citation type="submission" date="2024-02" db="EMBL/GenBank/DDBJ databases">
        <authorList>
            <consortium name="ELIXIR-Norway"/>
            <consortium name="Elixir Norway"/>
        </authorList>
    </citation>
    <scope>NUCLEOTIDE SEQUENCE</scope>
</reference>
<evidence type="ECO:0000313" key="2">
    <source>
        <dbReference type="Proteomes" id="UP001497512"/>
    </source>
</evidence>
<name>A0ABP0TXX0_9BRYO</name>
<evidence type="ECO:0000313" key="1">
    <source>
        <dbReference type="EMBL" id="CAK9207521.1"/>
    </source>
</evidence>
<protein>
    <submittedName>
        <fullName evidence="1">Uncharacterized protein</fullName>
    </submittedName>
</protein>
<dbReference type="EMBL" id="OZ019908">
    <property type="protein sequence ID" value="CAK9207521.1"/>
    <property type="molecule type" value="Genomic_DNA"/>
</dbReference>
<sequence>MNINDYSFSLGIESINLFKLQHYIKESNIVHELWIEYGFGADHSLATKERFGKRNSYVWRRTKMITCSGLMQVVKEARAVVLIRGTLQPVSQLYDCLFPHLPPEKVCMLVPCSSSAGSIVLPIHLL</sequence>
<gene>
    <name evidence="1" type="ORF">CSSPTR1EN2_LOCUS8848</name>
</gene>
<accession>A0ABP0TXX0</accession>
<dbReference type="Proteomes" id="UP001497512">
    <property type="component" value="Chromosome 16"/>
</dbReference>
<organism evidence="1 2">
    <name type="scientific">Sphagnum troendelagicum</name>
    <dbReference type="NCBI Taxonomy" id="128251"/>
    <lineage>
        <taxon>Eukaryota</taxon>
        <taxon>Viridiplantae</taxon>
        <taxon>Streptophyta</taxon>
        <taxon>Embryophyta</taxon>
        <taxon>Bryophyta</taxon>
        <taxon>Sphagnophytina</taxon>
        <taxon>Sphagnopsida</taxon>
        <taxon>Sphagnales</taxon>
        <taxon>Sphagnaceae</taxon>
        <taxon>Sphagnum</taxon>
    </lineage>
</organism>